<accession>A0A3N1PAV7</accession>
<dbReference type="Proteomes" id="UP000268033">
    <property type="component" value="Unassembled WGS sequence"/>
</dbReference>
<reference evidence="2 3" key="1">
    <citation type="submission" date="2018-11" db="EMBL/GenBank/DDBJ databases">
        <title>Genomic Encyclopedia of Type Strains, Phase IV (KMG-IV): sequencing the most valuable type-strain genomes for metagenomic binning, comparative biology and taxonomic classification.</title>
        <authorList>
            <person name="Goeker M."/>
        </authorList>
    </citation>
    <scope>NUCLEOTIDE SEQUENCE [LARGE SCALE GENOMIC DNA]</scope>
    <source>
        <strain evidence="2 3">DSM 21945</strain>
    </source>
</reference>
<organism evidence="2 3">
    <name type="scientific">Gallaecimonas pentaromativorans</name>
    <dbReference type="NCBI Taxonomy" id="584787"/>
    <lineage>
        <taxon>Bacteria</taxon>
        <taxon>Pseudomonadati</taxon>
        <taxon>Pseudomonadota</taxon>
        <taxon>Gammaproteobacteria</taxon>
        <taxon>Enterobacterales</taxon>
        <taxon>Gallaecimonadaceae</taxon>
        <taxon>Gallaecimonas</taxon>
    </lineage>
</organism>
<dbReference type="GO" id="GO:0004803">
    <property type="term" value="F:transposase activity"/>
    <property type="evidence" value="ECO:0007669"/>
    <property type="project" value="InterPro"/>
</dbReference>
<keyword evidence="3" id="KW-1185">Reference proteome</keyword>
<feature type="domain" description="Transposase IS116/IS110/IS902 C-terminal" evidence="1">
    <location>
        <begin position="6"/>
        <end position="47"/>
    </location>
</feature>
<dbReference type="Pfam" id="PF02371">
    <property type="entry name" value="Transposase_20"/>
    <property type="match status" value="1"/>
</dbReference>
<evidence type="ECO:0000259" key="1">
    <source>
        <dbReference type="Pfam" id="PF02371"/>
    </source>
</evidence>
<dbReference type="GO" id="GO:0003677">
    <property type="term" value="F:DNA binding"/>
    <property type="evidence" value="ECO:0007669"/>
    <property type="project" value="InterPro"/>
</dbReference>
<proteinExistence type="predicted"/>
<gene>
    <name evidence="2" type="ORF">EDC28_106145</name>
</gene>
<comment type="caution">
    <text evidence="2">The sequence shown here is derived from an EMBL/GenBank/DDBJ whole genome shotgun (WGS) entry which is preliminary data.</text>
</comment>
<dbReference type="PANTHER" id="PTHR33055:SF3">
    <property type="entry name" value="PUTATIVE TRANSPOSASE FOR IS117-RELATED"/>
    <property type="match status" value="1"/>
</dbReference>
<dbReference type="GO" id="GO:0006313">
    <property type="term" value="P:DNA transposition"/>
    <property type="evidence" value="ECO:0007669"/>
    <property type="project" value="InterPro"/>
</dbReference>
<dbReference type="AlphaFoldDB" id="A0A3N1PAV7"/>
<evidence type="ECO:0000313" key="2">
    <source>
        <dbReference type="EMBL" id="ROQ24898.1"/>
    </source>
</evidence>
<evidence type="ECO:0000313" key="3">
    <source>
        <dbReference type="Proteomes" id="UP000268033"/>
    </source>
</evidence>
<dbReference type="EMBL" id="RJUL01000006">
    <property type="protein sequence ID" value="ROQ24898.1"/>
    <property type="molecule type" value="Genomic_DNA"/>
</dbReference>
<dbReference type="PANTHER" id="PTHR33055">
    <property type="entry name" value="TRANSPOSASE FOR INSERTION SEQUENCE ELEMENT IS1111A"/>
    <property type="match status" value="1"/>
</dbReference>
<name>A0A3N1PAV7_9GAMM</name>
<protein>
    <submittedName>
        <fullName evidence="2">Transposase IS116/IS110/IS902 family protein</fullName>
    </submittedName>
</protein>
<dbReference type="InterPro" id="IPR047650">
    <property type="entry name" value="Transpos_IS110"/>
</dbReference>
<sequence length="98" mass="10902">MIPPWVPRQHSSGGKSVLMGITKNGGRELRTLLIHGARAILRFAQRRHDALGHWLRGLIERRGKHKAVVALANKLARIGWKVLRDETPFIAGKSNLAA</sequence>
<dbReference type="InterPro" id="IPR003346">
    <property type="entry name" value="Transposase_20"/>
</dbReference>